<gene>
    <name evidence="8" type="ORF">A4H02_09540</name>
</gene>
<comment type="caution">
    <text evidence="8">The sequence shown here is derived from an EMBL/GenBank/DDBJ whole genome shotgun (WGS) entry which is preliminary data.</text>
</comment>
<dbReference type="PANTHER" id="PTHR38007">
    <property type="entry name" value="CRISPR SYSTEM CMS PROTEIN CSM5"/>
    <property type="match status" value="1"/>
</dbReference>
<dbReference type="Pfam" id="PF03787">
    <property type="entry name" value="RAMPs"/>
    <property type="match status" value="1"/>
</dbReference>
<dbReference type="NCBIfam" id="TIGR01899">
    <property type="entry name" value="cas_TM1807_csm5"/>
    <property type="match status" value="1"/>
</dbReference>
<dbReference type="InterPro" id="IPR010173">
    <property type="entry name" value="CRISPR-assoc_Csm5"/>
</dbReference>
<dbReference type="RefSeq" id="WP_069293947.1">
    <property type="nucleotide sequence ID" value="NZ_CP140110.1"/>
</dbReference>
<proteinExistence type="inferred from homology"/>
<dbReference type="Proteomes" id="UP000094570">
    <property type="component" value="Unassembled WGS sequence"/>
</dbReference>
<evidence type="ECO:0000259" key="7">
    <source>
        <dbReference type="Pfam" id="PF03787"/>
    </source>
</evidence>
<dbReference type="GO" id="GO:0003723">
    <property type="term" value="F:RNA binding"/>
    <property type="evidence" value="ECO:0007669"/>
    <property type="project" value="UniProtKB-KW"/>
</dbReference>
<evidence type="ECO:0000313" key="8">
    <source>
        <dbReference type="EMBL" id="ODN29663.1"/>
    </source>
</evidence>
<reference evidence="9" key="1">
    <citation type="submission" date="2016-04" db="EMBL/GenBank/DDBJ databases">
        <title>The genome sequence project of a novel Fervidobacterium isolate from a hot spring in Thailand.</title>
        <authorList>
            <person name="Gonzalez J.M."/>
            <person name="Cuecas A."/>
            <person name="Kanoksilapatham W."/>
        </authorList>
    </citation>
    <scope>NUCLEOTIDE SEQUENCE [LARGE SCALE GENOMIC DNA]</scope>
    <source>
        <strain evidence="9">FC2004</strain>
    </source>
</reference>
<evidence type="ECO:0000256" key="5">
    <source>
        <dbReference type="ARBA" id="ARBA00023118"/>
    </source>
</evidence>
<dbReference type="InterPro" id="IPR005537">
    <property type="entry name" value="RAMP_III_fam"/>
</dbReference>
<protein>
    <recommendedName>
        <fullName evidence="3">CRISPR system Cms protein Csm5</fullName>
    </recommendedName>
    <alternativeName>
        <fullName evidence="6">CRISPR type III A-associated protein Csm5</fullName>
    </alternativeName>
</protein>
<evidence type="ECO:0000256" key="6">
    <source>
        <dbReference type="ARBA" id="ARBA00031720"/>
    </source>
</evidence>
<comment type="similarity">
    <text evidence="2">Belongs to the CRISPR-associated Csm5 family.</text>
</comment>
<evidence type="ECO:0000313" key="9">
    <source>
        <dbReference type="Proteomes" id="UP000094570"/>
    </source>
</evidence>
<keyword evidence="9" id="KW-1185">Reference proteome</keyword>
<dbReference type="GO" id="GO:0051607">
    <property type="term" value="P:defense response to virus"/>
    <property type="evidence" value="ECO:0007669"/>
    <property type="project" value="UniProtKB-KW"/>
</dbReference>
<dbReference type="OrthoDB" id="24360at2"/>
<keyword evidence="5" id="KW-0051">Antiviral defense</keyword>
<dbReference type="EMBL" id="LWAF01000028">
    <property type="protein sequence ID" value="ODN29663.1"/>
    <property type="molecule type" value="Genomic_DNA"/>
</dbReference>
<comment type="function">
    <text evidence="1">This subunit might be involved in maturation of a crRNA intermediate to its mature form.</text>
</comment>
<name>A0A1E3G1C7_9BACT</name>
<keyword evidence="4" id="KW-0694">RNA-binding</keyword>
<evidence type="ECO:0000256" key="3">
    <source>
        <dbReference type="ARBA" id="ARBA00016113"/>
    </source>
</evidence>
<dbReference type="PANTHER" id="PTHR38007:SF1">
    <property type="entry name" value="CRISPR SYSTEM CMS PROTEIN CSM5"/>
    <property type="match status" value="1"/>
</dbReference>
<dbReference type="STRING" id="1008305.A4H02_09540"/>
<feature type="domain" description="CRISPR type III-associated protein" evidence="7">
    <location>
        <begin position="15"/>
        <end position="217"/>
    </location>
</feature>
<dbReference type="AlphaFoldDB" id="A0A1E3G1C7"/>
<evidence type="ECO:0000256" key="2">
    <source>
        <dbReference type="ARBA" id="ARBA00006680"/>
    </source>
</evidence>
<evidence type="ECO:0000256" key="4">
    <source>
        <dbReference type="ARBA" id="ARBA00022884"/>
    </source>
</evidence>
<sequence length="429" mass="49446">MANTVKSFWKTYRYEIEIITPVHIGSGNKIKAFEFGYDKERLYVLNVEKIAEEFPELTDEIVQVLMEPDGSNNSNNLFALLKRKGVSNFQKFSKYAIKAYNFRNYNGLREFFEYIKTAGRPYIPGSSIKGCFMKELATFPAMQSRAIGILQSLSKIQDPKERSKKFEQESKRLLVDTFGDPRHSFGKLLRISDSTYLEVEALQLANVKILGINGSKNGPRQIAWFFGKRQGESIYKNEPDQTNGVFCEVLPQGLRLQGYASVLHIEPTNSETQQYPWMRKENHLNNLVSGNSVLLDILNFIRSNVSNYLQTEKGIFKSITPNQSPTNRMILYNYLQFLEKIDKLQQNLKPNEVLVRLGAHTGFITKSILGYPSQNLIPVLKNFLKGTVHVNEFPKTRKLILKDRNDVEQLGWVKITFYEEKDVLNVSWH</sequence>
<evidence type="ECO:0000256" key="1">
    <source>
        <dbReference type="ARBA" id="ARBA00003088"/>
    </source>
</evidence>
<accession>A0A1E3G1C7</accession>
<organism evidence="8 9">
    <name type="scientific">Fervidobacterium thailandense</name>
    <dbReference type="NCBI Taxonomy" id="1008305"/>
    <lineage>
        <taxon>Bacteria</taxon>
        <taxon>Thermotogati</taxon>
        <taxon>Thermotogota</taxon>
        <taxon>Thermotogae</taxon>
        <taxon>Thermotogales</taxon>
        <taxon>Fervidobacteriaceae</taxon>
        <taxon>Fervidobacterium</taxon>
    </lineage>
</organism>